<accession>A0ABR0DXA8</accession>
<name>A0ABR0DXA8_ZASCE</name>
<dbReference type="Gene3D" id="3.40.50.150">
    <property type="entry name" value="Vaccinia Virus protein VP39"/>
    <property type="match status" value="1"/>
</dbReference>
<dbReference type="InterPro" id="IPR029063">
    <property type="entry name" value="SAM-dependent_MTases_sf"/>
</dbReference>
<reference evidence="2 3" key="1">
    <citation type="journal article" date="2023" name="G3 (Bethesda)">
        <title>A chromosome-level genome assembly of Zasmidium syzygii isolated from banana leaves.</title>
        <authorList>
            <person name="van Westerhoven A.C."/>
            <person name="Mehrabi R."/>
            <person name="Talebi R."/>
            <person name="Steentjes M.B.F."/>
            <person name="Corcolon B."/>
            <person name="Chong P.A."/>
            <person name="Kema G.H.J."/>
            <person name="Seidl M.F."/>
        </authorList>
    </citation>
    <scope>NUCLEOTIDE SEQUENCE [LARGE SCALE GENOMIC DNA]</scope>
    <source>
        <strain evidence="2 3">P124</strain>
    </source>
</reference>
<sequence>MASAVANLSNRQANDTRFNKEAAAWDSRPGIHIASKHACETILAQLSNSKPGKPISELEVLEIGCGTGVLSFLLAPHVKRIVAVDAAEGMIDVLKQKLAKPDAPKNIVPLALLIENPEDPALPPVDEKKPDGPRLKFDLITSHLVLHHIPDLITVLQTMHACLASGGRVMLTDFEDFGPEAHRFHAKSRMEGVCRDGIAARAMEASMLQAGFGEVEVVPKWTMCKTVERFEGEFGENGMGGEGQGVKMDFPFVLCYGVKEAKHALP</sequence>
<organism evidence="2 3">
    <name type="scientific">Zasmidium cellare</name>
    <name type="common">Wine cellar mold</name>
    <name type="synonym">Racodium cellare</name>
    <dbReference type="NCBI Taxonomy" id="395010"/>
    <lineage>
        <taxon>Eukaryota</taxon>
        <taxon>Fungi</taxon>
        <taxon>Dikarya</taxon>
        <taxon>Ascomycota</taxon>
        <taxon>Pezizomycotina</taxon>
        <taxon>Dothideomycetes</taxon>
        <taxon>Dothideomycetidae</taxon>
        <taxon>Mycosphaerellales</taxon>
        <taxon>Mycosphaerellaceae</taxon>
        <taxon>Zasmidium</taxon>
    </lineage>
</organism>
<evidence type="ECO:0000256" key="1">
    <source>
        <dbReference type="ARBA" id="ARBA00022679"/>
    </source>
</evidence>
<dbReference type="PANTHER" id="PTHR43861:SF3">
    <property type="entry name" value="PUTATIVE (AFU_ORTHOLOGUE AFUA_2G14390)-RELATED"/>
    <property type="match status" value="1"/>
</dbReference>
<keyword evidence="3" id="KW-1185">Reference proteome</keyword>
<dbReference type="Proteomes" id="UP001305779">
    <property type="component" value="Unassembled WGS sequence"/>
</dbReference>
<evidence type="ECO:0008006" key="4">
    <source>
        <dbReference type="Google" id="ProtNLM"/>
    </source>
</evidence>
<keyword evidence="1" id="KW-0808">Transferase</keyword>
<proteinExistence type="predicted"/>
<dbReference type="EMBL" id="JAXOVC010000015">
    <property type="protein sequence ID" value="KAK4493739.1"/>
    <property type="molecule type" value="Genomic_DNA"/>
</dbReference>
<dbReference type="SUPFAM" id="SSF53335">
    <property type="entry name" value="S-adenosyl-L-methionine-dependent methyltransferases"/>
    <property type="match status" value="1"/>
</dbReference>
<evidence type="ECO:0000313" key="3">
    <source>
        <dbReference type="Proteomes" id="UP001305779"/>
    </source>
</evidence>
<gene>
    <name evidence="2" type="ORF">PRZ48_014924</name>
</gene>
<evidence type="ECO:0000313" key="2">
    <source>
        <dbReference type="EMBL" id="KAK4493739.1"/>
    </source>
</evidence>
<dbReference type="PANTHER" id="PTHR43861">
    <property type="entry name" value="TRANS-ACONITATE 2-METHYLTRANSFERASE-RELATED"/>
    <property type="match status" value="1"/>
</dbReference>
<dbReference type="CDD" id="cd02440">
    <property type="entry name" value="AdoMet_MTases"/>
    <property type="match status" value="1"/>
</dbReference>
<comment type="caution">
    <text evidence="2">The sequence shown here is derived from an EMBL/GenBank/DDBJ whole genome shotgun (WGS) entry which is preliminary data.</text>
</comment>
<dbReference type="Pfam" id="PF13489">
    <property type="entry name" value="Methyltransf_23"/>
    <property type="match status" value="1"/>
</dbReference>
<protein>
    <recommendedName>
        <fullName evidence="4">S-adenosyl-L-methionine-dependent methyltransferase</fullName>
    </recommendedName>
</protein>